<keyword evidence="4" id="KW-1185">Reference proteome</keyword>
<dbReference type="EMBL" id="JAHESC010000012">
    <property type="protein sequence ID" value="MBT1686991.1"/>
    <property type="molecule type" value="Genomic_DNA"/>
</dbReference>
<name>A0AAP2GH97_9BACT</name>
<gene>
    <name evidence="3" type="ORF">KK078_10505</name>
</gene>
<dbReference type="RefSeq" id="WP_254090224.1">
    <property type="nucleotide sequence ID" value="NZ_JAHESC010000012.1"/>
</dbReference>
<sequence length="302" mass="33873">MMRRILPFVFLLPLLAHAQGDLLDELNKTKPGTDYTIATFKGTRLVNGHTIETKQAGTLEFIFAHRFGPLDGGVYEMFGLDEAFVRLGLDYGITDNLSVSIGRNSADKIMDSYVKYKALSQRSGQKSFPFTLTALGGVAYSISPRRDDEPEGFETVDRLAYTGQLLLARKFSPRLSLQLMPTFIHKNAVSKTVERNDHVALGVGGRLKLTRSVALTTEYYYRLDPPDNDVLEAQTLSPRYNSLGFGIDIETGGHVFQLVLTNTTSLTERTFITQTQGDFFDGKIHLGFNVTRTFQLKKQERR</sequence>
<accession>A0AAP2GH97</accession>
<evidence type="ECO:0000313" key="3">
    <source>
        <dbReference type="EMBL" id="MBT1686991.1"/>
    </source>
</evidence>
<dbReference type="InterPro" id="IPR045916">
    <property type="entry name" value="DUF5777"/>
</dbReference>
<dbReference type="Pfam" id="PF19089">
    <property type="entry name" value="DUF5777"/>
    <property type="match status" value="1"/>
</dbReference>
<dbReference type="Proteomes" id="UP001319180">
    <property type="component" value="Unassembled WGS sequence"/>
</dbReference>
<evidence type="ECO:0000259" key="2">
    <source>
        <dbReference type="Pfam" id="PF19089"/>
    </source>
</evidence>
<feature type="chain" id="PRO_5042971445" description="DUF5777 domain-containing protein" evidence="1">
    <location>
        <begin position="19"/>
        <end position="302"/>
    </location>
</feature>
<feature type="domain" description="DUF5777" evidence="2">
    <location>
        <begin position="40"/>
        <end position="294"/>
    </location>
</feature>
<evidence type="ECO:0000256" key="1">
    <source>
        <dbReference type="SAM" id="SignalP"/>
    </source>
</evidence>
<protein>
    <recommendedName>
        <fullName evidence="2">DUF5777 domain-containing protein</fullName>
    </recommendedName>
</protein>
<organism evidence="3 4">
    <name type="scientific">Dawidia soli</name>
    <dbReference type="NCBI Taxonomy" id="2782352"/>
    <lineage>
        <taxon>Bacteria</taxon>
        <taxon>Pseudomonadati</taxon>
        <taxon>Bacteroidota</taxon>
        <taxon>Cytophagia</taxon>
        <taxon>Cytophagales</taxon>
        <taxon>Chryseotaleaceae</taxon>
        <taxon>Dawidia</taxon>
    </lineage>
</organism>
<comment type="caution">
    <text evidence="3">The sequence shown here is derived from an EMBL/GenBank/DDBJ whole genome shotgun (WGS) entry which is preliminary data.</text>
</comment>
<reference evidence="3 4" key="1">
    <citation type="submission" date="2021-05" db="EMBL/GenBank/DDBJ databases">
        <title>A Polyphasic approach of four new species of the genus Ohtaekwangia: Ohtaekwangia histidinii sp. nov., Ohtaekwangia cretensis sp. nov., Ohtaekwangia indiensis sp. nov., Ohtaekwangia reichenbachii sp. nov. from diverse environment.</title>
        <authorList>
            <person name="Octaviana S."/>
        </authorList>
    </citation>
    <scope>NUCLEOTIDE SEQUENCE [LARGE SCALE GENOMIC DNA]</scope>
    <source>
        <strain evidence="3 4">PWU37</strain>
    </source>
</reference>
<evidence type="ECO:0000313" key="4">
    <source>
        <dbReference type="Proteomes" id="UP001319180"/>
    </source>
</evidence>
<dbReference type="AlphaFoldDB" id="A0AAP2GH97"/>
<proteinExistence type="predicted"/>
<feature type="signal peptide" evidence="1">
    <location>
        <begin position="1"/>
        <end position="18"/>
    </location>
</feature>
<keyword evidence="1" id="KW-0732">Signal</keyword>